<name>A0A379BQ86_PEDPE</name>
<dbReference type="InterPro" id="IPR000387">
    <property type="entry name" value="Tyr_Pase_dom"/>
</dbReference>
<dbReference type="InterPro" id="IPR016130">
    <property type="entry name" value="Tyr_Pase_AS"/>
</dbReference>
<keyword evidence="5" id="KW-1185">Reference proteome</keyword>
<dbReference type="RefSeq" id="WP_060743285.1">
    <property type="nucleotide sequence ID" value="NZ_CAKMAM010000003.1"/>
</dbReference>
<dbReference type="AlphaFoldDB" id="A0A379BQ86"/>
<proteinExistence type="inferred from homology"/>
<comment type="caution">
    <text evidence="4">The sequence shown here is derived from an EMBL/GenBank/DDBJ whole genome shotgun (WGS) entry which is preliminary data.</text>
</comment>
<sequence>MTSRRILSLSGGFNFRDLGGYPTIGQSTVKWHKLVRSGYLTDLVDEDLKKLIDYGIDIVIDLRSESEVISYPDRLSEEIEYIKLPIFSQDQTESNISLEKIYQLYAKNSDGGFQKIMRSYRKLAIDRHAQRAYRHFFEILLKYGNKKGILFHCSAGKDRTGMCALLLLAALGVRMEDIRKDYMLTNVASVARVEWRISEAKKMQLGSNFISSVRDLATVRNEYFDQLIGILEYQYGGIIQYLKTEIGLTDVECKELRKIYLN</sequence>
<dbReference type="PANTHER" id="PTHR31126">
    <property type="entry name" value="TYROSINE-PROTEIN PHOSPHATASE"/>
    <property type="match status" value="1"/>
</dbReference>
<reference evidence="3" key="1">
    <citation type="submission" date="2019-10" db="EMBL/GenBank/DDBJ databases">
        <authorList>
            <person name="Irmler S."/>
            <person name="Berthoud H."/>
            <person name="Roetschi A."/>
            <person name="Arias E."/>
            <person name="Shani N."/>
            <person name="Wuethrich D."/>
            <person name="Bruggmann R."/>
        </authorList>
    </citation>
    <scope>NUCLEOTIDE SEQUENCE</scope>
    <source>
        <strain evidence="3">FAM13073</strain>
    </source>
</reference>
<accession>A0A379BQ86</accession>
<dbReference type="PANTHER" id="PTHR31126:SF1">
    <property type="entry name" value="TYROSINE SPECIFIC PROTEIN PHOSPHATASES DOMAIN-CONTAINING PROTEIN"/>
    <property type="match status" value="1"/>
</dbReference>
<dbReference type="InterPro" id="IPR029021">
    <property type="entry name" value="Prot-tyrosine_phosphatase-like"/>
</dbReference>
<dbReference type="Gene3D" id="3.90.190.10">
    <property type="entry name" value="Protein tyrosine phosphatase superfamily"/>
    <property type="match status" value="1"/>
</dbReference>
<gene>
    <name evidence="3" type="ORF">GBO79_05440</name>
    <name evidence="4" type="ORF">ITQ97_06795</name>
</gene>
<dbReference type="EMBL" id="JADOFV010000003">
    <property type="protein sequence ID" value="MBF7127513.1"/>
    <property type="molecule type" value="Genomic_DNA"/>
</dbReference>
<dbReference type="Pfam" id="PF13350">
    <property type="entry name" value="Y_phosphatase3"/>
    <property type="match status" value="1"/>
</dbReference>
<dbReference type="PROSITE" id="PS50056">
    <property type="entry name" value="TYR_PHOSPHATASE_2"/>
    <property type="match status" value="1"/>
</dbReference>
<dbReference type="Proteomes" id="UP000743107">
    <property type="component" value="Unassembled WGS sequence"/>
</dbReference>
<reference evidence="4" key="4">
    <citation type="submission" date="2020-11" db="EMBL/GenBank/DDBJ databases">
        <title>Antibiotic susceptibility profiles of Pediococcus pentosaceus from various origins and their implications for the safety assessment of strains with food-technology applications.</title>
        <authorList>
            <person name="Shani N."/>
            <person name="Oberhaensli S."/>
            <person name="Arias E."/>
        </authorList>
    </citation>
    <scope>NUCLEOTIDE SEQUENCE</scope>
    <source>
        <strain evidence="4">FAM 19164</strain>
    </source>
</reference>
<evidence type="ECO:0000313" key="5">
    <source>
        <dbReference type="Proteomes" id="UP000472573"/>
    </source>
</evidence>
<evidence type="ECO:0000313" key="3">
    <source>
        <dbReference type="EMBL" id="KAF0413399.1"/>
    </source>
</evidence>
<evidence type="ECO:0000256" key="1">
    <source>
        <dbReference type="ARBA" id="ARBA00009580"/>
    </source>
</evidence>
<comment type="similarity">
    <text evidence="1">Belongs to the protein-tyrosine phosphatase family.</text>
</comment>
<organism evidence="4 6">
    <name type="scientific">Pediococcus pentosaceus</name>
    <dbReference type="NCBI Taxonomy" id="1255"/>
    <lineage>
        <taxon>Bacteria</taxon>
        <taxon>Bacillati</taxon>
        <taxon>Bacillota</taxon>
        <taxon>Bacilli</taxon>
        <taxon>Lactobacillales</taxon>
        <taxon>Lactobacillaceae</taxon>
        <taxon>Pediococcus</taxon>
    </lineage>
</organism>
<dbReference type="GO" id="GO:0004721">
    <property type="term" value="F:phosphoprotein phosphatase activity"/>
    <property type="evidence" value="ECO:0007669"/>
    <property type="project" value="InterPro"/>
</dbReference>
<dbReference type="InterPro" id="IPR026893">
    <property type="entry name" value="Tyr/Ser_Pase_IphP-type"/>
</dbReference>
<protein>
    <submittedName>
        <fullName evidence="3">Protein-tyrosine-phosphatase</fullName>
    </submittedName>
    <submittedName>
        <fullName evidence="4">Tyrosine-protein phosphatase</fullName>
    </submittedName>
</protein>
<dbReference type="Proteomes" id="UP000472573">
    <property type="component" value="Unassembled WGS sequence"/>
</dbReference>
<feature type="domain" description="Tyrosine specific protein phosphatases" evidence="2">
    <location>
        <begin position="127"/>
        <end position="178"/>
    </location>
</feature>
<evidence type="ECO:0000259" key="2">
    <source>
        <dbReference type="PROSITE" id="PS50056"/>
    </source>
</evidence>
<evidence type="ECO:0000313" key="6">
    <source>
        <dbReference type="Proteomes" id="UP000743107"/>
    </source>
</evidence>
<reference evidence="5" key="3">
    <citation type="submission" date="2020-03" db="EMBL/GenBank/DDBJ databases">
        <title>SpeciesPrimer: A bioinformatics pipeline dedicated to the design of qPCR primers for the quantification of bacterial species.</title>
        <authorList>
            <person name="Dreier M."/>
            <person name="Berthoud H."/>
            <person name="Shani N."/>
            <person name="Wechsler D."/>
            <person name="Junier P."/>
        </authorList>
    </citation>
    <scope>NUCLEOTIDE SEQUENCE [LARGE SCALE GENOMIC DNA]</scope>
    <source>
        <strain evidence="5">FAM13073</strain>
    </source>
</reference>
<dbReference type="PROSITE" id="PS00383">
    <property type="entry name" value="TYR_PHOSPHATASE_1"/>
    <property type="match status" value="1"/>
</dbReference>
<reference evidence="3" key="2">
    <citation type="submission" date="2019-12" db="EMBL/GenBank/DDBJ databases">
        <title>SpeciesPrimer: A bioinformatics pipeline dedicated to the design of qPCR primers for the quantification of bacterial species.</title>
        <authorList>
            <person name="Dreier M."/>
            <person name="Berthoud H."/>
            <person name="Shani N."/>
            <person name="Wechsler D."/>
            <person name="Junier P."/>
        </authorList>
    </citation>
    <scope>NUCLEOTIDE SEQUENCE</scope>
    <source>
        <strain evidence="3">FAM13073</strain>
    </source>
</reference>
<dbReference type="EMBL" id="WENB01000003">
    <property type="protein sequence ID" value="KAF0413399.1"/>
    <property type="molecule type" value="Genomic_DNA"/>
</dbReference>
<evidence type="ECO:0000313" key="4">
    <source>
        <dbReference type="EMBL" id="MBF7127513.1"/>
    </source>
</evidence>
<dbReference type="SUPFAM" id="SSF52799">
    <property type="entry name" value="(Phosphotyrosine protein) phosphatases II"/>
    <property type="match status" value="1"/>
</dbReference>